<comment type="caution">
    <text evidence="2">The sequence shown here is derived from an EMBL/GenBank/DDBJ whole genome shotgun (WGS) entry which is preliminary data.</text>
</comment>
<name>A0AAV7U2G3_PLEWA</name>
<sequence>MKAPFLRGESTALLGGRSWPVAGRLPQAGPPHQEESNGQGDSGGFRTCYLRQAAFCRGQQLDHAHAGGCLVDFPSRGGKKLARVILP</sequence>
<protein>
    <submittedName>
        <fullName evidence="2">Uncharacterized protein</fullName>
    </submittedName>
</protein>
<accession>A0AAV7U2G3</accession>
<dbReference type="EMBL" id="JANPWB010000006">
    <property type="protein sequence ID" value="KAJ1182655.1"/>
    <property type="molecule type" value="Genomic_DNA"/>
</dbReference>
<keyword evidence="3" id="KW-1185">Reference proteome</keyword>
<dbReference type="AlphaFoldDB" id="A0AAV7U2G3"/>
<evidence type="ECO:0000256" key="1">
    <source>
        <dbReference type="SAM" id="MobiDB-lite"/>
    </source>
</evidence>
<feature type="region of interest" description="Disordered" evidence="1">
    <location>
        <begin position="16"/>
        <end position="43"/>
    </location>
</feature>
<organism evidence="2 3">
    <name type="scientific">Pleurodeles waltl</name>
    <name type="common">Iberian ribbed newt</name>
    <dbReference type="NCBI Taxonomy" id="8319"/>
    <lineage>
        <taxon>Eukaryota</taxon>
        <taxon>Metazoa</taxon>
        <taxon>Chordata</taxon>
        <taxon>Craniata</taxon>
        <taxon>Vertebrata</taxon>
        <taxon>Euteleostomi</taxon>
        <taxon>Amphibia</taxon>
        <taxon>Batrachia</taxon>
        <taxon>Caudata</taxon>
        <taxon>Salamandroidea</taxon>
        <taxon>Salamandridae</taxon>
        <taxon>Pleurodelinae</taxon>
        <taxon>Pleurodeles</taxon>
    </lineage>
</organism>
<dbReference type="Proteomes" id="UP001066276">
    <property type="component" value="Chromosome 3_2"/>
</dbReference>
<reference evidence="2" key="1">
    <citation type="journal article" date="2022" name="bioRxiv">
        <title>Sequencing and chromosome-scale assembly of the giantPleurodeles waltlgenome.</title>
        <authorList>
            <person name="Brown T."/>
            <person name="Elewa A."/>
            <person name="Iarovenko S."/>
            <person name="Subramanian E."/>
            <person name="Araus A.J."/>
            <person name="Petzold A."/>
            <person name="Susuki M."/>
            <person name="Suzuki K.-i.T."/>
            <person name="Hayashi T."/>
            <person name="Toyoda A."/>
            <person name="Oliveira C."/>
            <person name="Osipova E."/>
            <person name="Leigh N.D."/>
            <person name="Simon A."/>
            <person name="Yun M.H."/>
        </authorList>
    </citation>
    <scope>NUCLEOTIDE SEQUENCE</scope>
    <source>
        <strain evidence="2">20211129_DDA</strain>
        <tissue evidence="2">Liver</tissue>
    </source>
</reference>
<evidence type="ECO:0000313" key="2">
    <source>
        <dbReference type="EMBL" id="KAJ1182655.1"/>
    </source>
</evidence>
<evidence type="ECO:0000313" key="3">
    <source>
        <dbReference type="Proteomes" id="UP001066276"/>
    </source>
</evidence>
<gene>
    <name evidence="2" type="ORF">NDU88_007839</name>
</gene>
<proteinExistence type="predicted"/>